<keyword evidence="7" id="KW-0539">Nucleus</keyword>
<dbReference type="GO" id="GO:0000981">
    <property type="term" value="F:DNA-binding transcription factor activity, RNA polymerase II-specific"/>
    <property type="evidence" value="ECO:0007669"/>
    <property type="project" value="TreeGrafter"/>
</dbReference>
<keyword evidence="4" id="KW-0238">DNA-binding</keyword>
<evidence type="ECO:0000256" key="3">
    <source>
        <dbReference type="ARBA" id="ARBA00023015"/>
    </source>
</evidence>
<dbReference type="CDD" id="cd00265">
    <property type="entry name" value="MADS_MEF2_like"/>
    <property type="match status" value="1"/>
</dbReference>
<dbReference type="InterPro" id="IPR033896">
    <property type="entry name" value="MEF2-like_N"/>
</dbReference>
<evidence type="ECO:0000256" key="1">
    <source>
        <dbReference type="ARBA" id="ARBA00004123"/>
    </source>
</evidence>
<proteinExistence type="predicted"/>
<keyword evidence="10" id="KW-1185">Reference proteome</keyword>
<dbReference type="GO" id="GO:0000978">
    <property type="term" value="F:RNA polymerase II cis-regulatory region sequence-specific DNA binding"/>
    <property type="evidence" value="ECO:0007669"/>
    <property type="project" value="TreeGrafter"/>
</dbReference>
<dbReference type="SUPFAM" id="SSF55455">
    <property type="entry name" value="SRF-like"/>
    <property type="match status" value="1"/>
</dbReference>
<dbReference type="Proteomes" id="UP000550707">
    <property type="component" value="Unassembled WGS sequence"/>
</dbReference>
<feature type="domain" description="MADS-box" evidence="8">
    <location>
        <begin position="52"/>
        <end position="94"/>
    </location>
</feature>
<gene>
    <name evidence="9" type="ORF">HJG59_012097</name>
</gene>
<dbReference type="FunFam" id="3.40.1810.10:FF:000001">
    <property type="entry name" value="Myocyte-specific enhancer factor 2A homolog"/>
    <property type="match status" value="1"/>
</dbReference>
<evidence type="ECO:0000256" key="4">
    <source>
        <dbReference type="ARBA" id="ARBA00023125"/>
    </source>
</evidence>
<dbReference type="SMART" id="SM00432">
    <property type="entry name" value="MADS"/>
    <property type="match status" value="1"/>
</dbReference>
<dbReference type="InterPro" id="IPR002100">
    <property type="entry name" value="TF_MADSbox"/>
</dbReference>
<dbReference type="Pfam" id="PF00319">
    <property type="entry name" value="SRF-TF"/>
    <property type="match status" value="1"/>
</dbReference>
<reference evidence="9 10" key="1">
    <citation type="journal article" date="2020" name="Nature">
        <title>Six reference-quality genomes reveal evolution of bat adaptations.</title>
        <authorList>
            <person name="Jebb D."/>
            <person name="Huang Z."/>
            <person name="Pippel M."/>
            <person name="Hughes G.M."/>
            <person name="Lavrichenko K."/>
            <person name="Devanna P."/>
            <person name="Winkler S."/>
            <person name="Jermiin L.S."/>
            <person name="Skirmuntt E.C."/>
            <person name="Katzourakis A."/>
            <person name="Burkitt-Gray L."/>
            <person name="Ray D.A."/>
            <person name="Sullivan K.A.M."/>
            <person name="Roscito J.G."/>
            <person name="Kirilenko B.M."/>
            <person name="Davalos L.M."/>
            <person name="Corthals A.P."/>
            <person name="Power M.L."/>
            <person name="Jones G."/>
            <person name="Ransome R.D."/>
            <person name="Dechmann D.K.N."/>
            <person name="Locatelli A.G."/>
            <person name="Puechmaille S.J."/>
            <person name="Fedrigo O."/>
            <person name="Jarvis E.D."/>
            <person name="Hiller M."/>
            <person name="Vernes S.C."/>
            <person name="Myers E.W."/>
            <person name="Teeling E.C."/>
        </authorList>
    </citation>
    <scope>NUCLEOTIDE SEQUENCE [LARGE SCALE GENOMIC DNA]</scope>
    <source>
        <strain evidence="9">MMolMol1</strain>
        <tissue evidence="9">Muscle</tissue>
    </source>
</reference>
<dbReference type="Gene3D" id="3.40.1810.10">
    <property type="entry name" value="Transcription factor, MADS-box"/>
    <property type="match status" value="1"/>
</dbReference>
<keyword evidence="2" id="KW-0221">Differentiation</keyword>
<keyword evidence="6" id="KW-0804">Transcription</keyword>
<dbReference type="PROSITE" id="PS50066">
    <property type="entry name" value="MADS_BOX_2"/>
    <property type="match status" value="1"/>
</dbReference>
<dbReference type="AlphaFoldDB" id="A0A7J8CS87"/>
<evidence type="ECO:0000256" key="5">
    <source>
        <dbReference type="ARBA" id="ARBA00023159"/>
    </source>
</evidence>
<keyword evidence="5" id="KW-0010">Activator</keyword>
<comment type="caution">
    <text evidence="9">The sequence shown here is derived from an EMBL/GenBank/DDBJ whole genome shotgun (WGS) entry which is preliminary data.</text>
</comment>
<evidence type="ECO:0000313" key="9">
    <source>
        <dbReference type="EMBL" id="KAF6413728.1"/>
    </source>
</evidence>
<dbReference type="GO" id="GO:0046983">
    <property type="term" value="F:protein dimerization activity"/>
    <property type="evidence" value="ECO:0007669"/>
    <property type="project" value="InterPro"/>
</dbReference>
<dbReference type="PANTHER" id="PTHR11945:SF23">
    <property type="entry name" value="MYOCYTE-SPECIFIC ENHANCER FACTOR 2D"/>
    <property type="match status" value="1"/>
</dbReference>
<dbReference type="InterPro" id="IPR036879">
    <property type="entry name" value="TF_MADSbox_sf"/>
</dbReference>
<dbReference type="InterPro" id="IPR022102">
    <property type="entry name" value="HJURP_C"/>
</dbReference>
<protein>
    <submittedName>
        <fullName evidence="9">Myocyte enhancer factor 2D</fullName>
    </submittedName>
</protein>
<organism evidence="9 10">
    <name type="scientific">Molossus molossus</name>
    <name type="common">Pallas' mastiff bat</name>
    <name type="synonym">Vespertilio molossus</name>
    <dbReference type="NCBI Taxonomy" id="27622"/>
    <lineage>
        <taxon>Eukaryota</taxon>
        <taxon>Metazoa</taxon>
        <taxon>Chordata</taxon>
        <taxon>Craniata</taxon>
        <taxon>Vertebrata</taxon>
        <taxon>Euteleostomi</taxon>
        <taxon>Mammalia</taxon>
        <taxon>Eutheria</taxon>
        <taxon>Laurasiatheria</taxon>
        <taxon>Chiroptera</taxon>
        <taxon>Yangochiroptera</taxon>
        <taxon>Molossidae</taxon>
        <taxon>Molossus</taxon>
    </lineage>
</organism>
<accession>A0A7J8CS87</accession>
<evidence type="ECO:0000313" key="10">
    <source>
        <dbReference type="Proteomes" id="UP000550707"/>
    </source>
</evidence>
<dbReference type="GO" id="GO:0005634">
    <property type="term" value="C:nucleus"/>
    <property type="evidence" value="ECO:0007669"/>
    <property type="project" value="UniProtKB-SubCell"/>
</dbReference>
<evidence type="ECO:0000256" key="6">
    <source>
        <dbReference type="ARBA" id="ARBA00023163"/>
    </source>
</evidence>
<evidence type="ECO:0000256" key="2">
    <source>
        <dbReference type="ARBA" id="ARBA00022782"/>
    </source>
</evidence>
<dbReference type="GO" id="GO:0030154">
    <property type="term" value="P:cell differentiation"/>
    <property type="evidence" value="ECO:0007669"/>
    <property type="project" value="UniProtKB-KW"/>
</dbReference>
<evidence type="ECO:0000259" key="8">
    <source>
        <dbReference type="PROSITE" id="PS50066"/>
    </source>
</evidence>
<evidence type="ECO:0000256" key="7">
    <source>
        <dbReference type="ARBA" id="ARBA00023242"/>
    </source>
</evidence>
<dbReference type="GO" id="GO:0045944">
    <property type="term" value="P:positive regulation of transcription by RNA polymerase II"/>
    <property type="evidence" value="ECO:0007669"/>
    <property type="project" value="InterPro"/>
</dbReference>
<dbReference type="Pfam" id="PF12347">
    <property type="entry name" value="HJURP_C"/>
    <property type="match status" value="1"/>
</dbReference>
<keyword evidence="3" id="KW-0805">Transcription regulation</keyword>
<dbReference type="PANTHER" id="PTHR11945">
    <property type="entry name" value="MADS BOX PROTEIN"/>
    <property type="match status" value="1"/>
</dbReference>
<comment type="subcellular location">
    <subcellularLocation>
        <location evidence="1">Nucleus</location>
    </subcellularLocation>
</comment>
<sequence length="203" mass="23396">MGRKKIQIQRITDERNRQGKSQEVLLFSFPDLVIVPRTEMWRSVHLNPLPSVTFTKRKFGLMKKAYELSVLCDCEIALIIFNHSNKLFQYASTDMDKVLLKYTEYNEPHESRTNADIIETLRKKGFNGCDSPEPDGEDSLEQSPLLEDKYRRASEELDGLFRRYGVSPTHSLSVGPPSGTFPPRRCTRSTGNVRALRWTRCLP</sequence>
<name>A0A7J8CS87_MOLMO</name>
<dbReference type="EMBL" id="JACASF010000020">
    <property type="protein sequence ID" value="KAF6413728.1"/>
    <property type="molecule type" value="Genomic_DNA"/>
</dbReference>